<dbReference type="InterPro" id="IPR019025">
    <property type="entry name" value="Cordon-bleu_ubiquitin_domain"/>
</dbReference>
<feature type="compositionally biased region" description="Acidic residues" evidence="1">
    <location>
        <begin position="596"/>
        <end position="606"/>
    </location>
</feature>
<protein>
    <recommendedName>
        <fullName evidence="2">Cordon-bleu ubiquitin-like domain-containing protein</fullName>
    </recommendedName>
</protein>
<dbReference type="AlphaFoldDB" id="A0A8C6L3Z5"/>
<reference evidence="3" key="3">
    <citation type="submission" date="2025-09" db="UniProtKB">
        <authorList>
            <consortium name="Ensembl"/>
        </authorList>
    </citation>
    <scope>IDENTIFICATION</scope>
</reference>
<organism evidence="3 4">
    <name type="scientific">Nothobranchius furzeri</name>
    <name type="common">Turquoise killifish</name>
    <dbReference type="NCBI Taxonomy" id="105023"/>
    <lineage>
        <taxon>Eukaryota</taxon>
        <taxon>Metazoa</taxon>
        <taxon>Chordata</taxon>
        <taxon>Craniata</taxon>
        <taxon>Vertebrata</taxon>
        <taxon>Euteleostomi</taxon>
        <taxon>Actinopterygii</taxon>
        <taxon>Neopterygii</taxon>
        <taxon>Teleostei</taxon>
        <taxon>Neoteleostei</taxon>
        <taxon>Acanthomorphata</taxon>
        <taxon>Ovalentaria</taxon>
        <taxon>Atherinomorphae</taxon>
        <taxon>Cyprinodontiformes</taxon>
        <taxon>Nothobranchiidae</taxon>
        <taxon>Nothobranchius</taxon>
    </lineage>
</organism>
<dbReference type="PANTHER" id="PTHR21557:SF2">
    <property type="entry name" value="CORDON-BLEU PROTEIN-LIKE 1"/>
    <property type="match status" value="1"/>
</dbReference>
<dbReference type="Proteomes" id="UP000694548">
    <property type="component" value="Chromosome sgr06"/>
</dbReference>
<dbReference type="GO" id="GO:0003785">
    <property type="term" value="F:actin monomer binding"/>
    <property type="evidence" value="ECO:0007669"/>
    <property type="project" value="InterPro"/>
</dbReference>
<evidence type="ECO:0000313" key="3">
    <source>
        <dbReference type="Ensembl" id="ENSNFUP00015015312.1"/>
    </source>
</evidence>
<feature type="compositionally biased region" description="Polar residues" evidence="1">
    <location>
        <begin position="521"/>
        <end position="539"/>
    </location>
</feature>
<feature type="compositionally biased region" description="Polar residues" evidence="1">
    <location>
        <begin position="636"/>
        <end position="653"/>
    </location>
</feature>
<dbReference type="GeneTree" id="ENSGT00530000063608"/>
<feature type="region of interest" description="Disordered" evidence="1">
    <location>
        <begin position="499"/>
        <end position="722"/>
    </location>
</feature>
<dbReference type="Ensembl" id="ENSNFUT00015016051.1">
    <property type="protein sequence ID" value="ENSNFUP00015015312.1"/>
    <property type="gene ID" value="ENSNFUG00015007402.1"/>
</dbReference>
<feature type="domain" description="Cordon-bleu ubiquitin-like" evidence="2">
    <location>
        <begin position="106"/>
        <end position="189"/>
    </location>
</feature>
<feature type="compositionally biased region" description="Polar residues" evidence="1">
    <location>
        <begin position="284"/>
        <end position="294"/>
    </location>
</feature>
<feature type="compositionally biased region" description="Polar residues" evidence="1">
    <location>
        <begin position="575"/>
        <end position="587"/>
    </location>
</feature>
<feature type="region of interest" description="Disordered" evidence="1">
    <location>
        <begin position="335"/>
        <end position="358"/>
    </location>
</feature>
<evidence type="ECO:0000256" key="1">
    <source>
        <dbReference type="SAM" id="MobiDB-lite"/>
    </source>
</evidence>
<feature type="compositionally biased region" description="Low complexity" evidence="1">
    <location>
        <begin position="626"/>
        <end position="635"/>
    </location>
</feature>
<dbReference type="Pfam" id="PF09469">
    <property type="entry name" value="Cobl"/>
    <property type="match status" value="1"/>
</dbReference>
<name>A0A8C6L3Z5_NOTFU</name>
<sequence>MWCFSGDWPKCVDEMDEQVNPLERDHSLCVVLPEGLKKNVVVHGSKPVMDFLVTLCASHHLNPSDYTVEFLSPDKNSVSFKPNSPIGSLEAEKMVLKPKGTEEKMKRPYMPEATVRLLVSYNRSHKTVVRVSPRVPLEMLLPVICDKCEFDVGTTVLLREAQSTELLDLTRTLNDYGLREVFAKDTSAKHHMDYQIRAAETEVISLPLIQDLPKKEKKSKNRGFFSFFRRKKKNHEAGSVSAPVSPGVGQRVGVRVNPDNVLSASTLPADLPKKRRAPQPPVGASQSVPNNLSTCHAKGAQRSAESTIRSTKRRAPPPPCATTQVECLNTLEELQETDQSPHPSQPSSSPPPRTRLHEATDPFLSSLRGRDLSDARCALAKVLTSSLSNAMLVKRLRNSAANFYVSSCVSMGSGRPDDGGFCVEHESVLGSDLPTENEWDDPLQRSRFTTFKVVPPKKPTLCDSEETAAVSNQGQVSAEDGPVPEVSLENKNEETIEGALCSSSKPENGMSPSLGFHHNQMKNSPASSLHDQLNSVNTESQKEEAKAPSEVIQSESSECSNEEVNSNHHTRNEDQQSPSPDMESWSSCIDEKKAEEEDVQDEEEEASFPPPPPPVFFKEDMENGASTSSSQQSDSPMNVHTSAQENSVPVSEPSQDKTKVGQSRFAQAVAMAVQRSRLQSLNEDMGSRVPNNSHDALPSPSRSTYQHGPQQTMAHWSDSIQL</sequence>
<feature type="compositionally biased region" description="Low complexity" evidence="1">
    <location>
        <begin position="554"/>
        <end position="564"/>
    </location>
</feature>
<reference evidence="3" key="1">
    <citation type="submission" date="2014-08" db="EMBL/GenBank/DDBJ databases">
        <authorList>
            <person name="Senf B."/>
            <person name="Petzold A."/>
            <person name="Downie B.R."/>
            <person name="Koch P."/>
            <person name="Platzer M."/>
        </authorList>
    </citation>
    <scope>NUCLEOTIDE SEQUENCE [LARGE SCALE GENOMIC DNA]</scope>
    <source>
        <strain evidence="3">GRZ</strain>
    </source>
</reference>
<evidence type="ECO:0000313" key="4">
    <source>
        <dbReference type="Proteomes" id="UP000694548"/>
    </source>
</evidence>
<dbReference type="InterPro" id="IPR039895">
    <property type="entry name" value="COBL-like"/>
</dbReference>
<dbReference type="Gene3D" id="3.10.20.90">
    <property type="entry name" value="Phosphatidylinositol 3-kinase Catalytic Subunit, Chain A, domain 1"/>
    <property type="match status" value="1"/>
</dbReference>
<proteinExistence type="predicted"/>
<feature type="region of interest" description="Disordered" evidence="1">
    <location>
        <begin position="466"/>
        <end position="485"/>
    </location>
</feature>
<reference evidence="3" key="2">
    <citation type="submission" date="2025-08" db="UniProtKB">
        <authorList>
            <consortium name="Ensembl"/>
        </authorList>
    </citation>
    <scope>IDENTIFICATION</scope>
</reference>
<keyword evidence="4" id="KW-1185">Reference proteome</keyword>
<dbReference type="PANTHER" id="PTHR21557">
    <property type="entry name" value="CORDON-BLEU"/>
    <property type="match status" value="1"/>
</dbReference>
<accession>A0A8C6L3Z5</accession>
<evidence type="ECO:0000259" key="2">
    <source>
        <dbReference type="Pfam" id="PF09469"/>
    </source>
</evidence>
<feature type="region of interest" description="Disordered" evidence="1">
    <location>
        <begin position="236"/>
        <end position="322"/>
    </location>
</feature>
<feature type="compositionally biased region" description="Polar residues" evidence="1">
    <location>
        <begin position="689"/>
        <end position="722"/>
    </location>
</feature>